<organism evidence="1 2">
    <name type="scientific">Novosphingobium guangzhouense</name>
    <dbReference type="NCBI Taxonomy" id="1850347"/>
    <lineage>
        <taxon>Bacteria</taxon>
        <taxon>Pseudomonadati</taxon>
        <taxon>Pseudomonadota</taxon>
        <taxon>Alphaproteobacteria</taxon>
        <taxon>Sphingomonadales</taxon>
        <taxon>Sphingomonadaceae</taxon>
        <taxon>Novosphingobium</taxon>
    </lineage>
</organism>
<dbReference type="Proteomes" id="UP000236327">
    <property type="component" value="Unassembled WGS sequence"/>
</dbReference>
<accession>A0A2K2G372</accession>
<name>A0A2K2G372_9SPHN</name>
<proteinExistence type="predicted"/>
<sequence length="62" mass="6907">MRSGDREARIAAHKSPIIETCAQVQKMLDLARADLRRLEEQEFAALTVDEVKAKIDALQKGA</sequence>
<keyword evidence="2" id="KW-1185">Reference proteome</keyword>
<reference evidence="1 2" key="1">
    <citation type="submission" date="2016-05" db="EMBL/GenBank/DDBJ databases">
        <title>Complete genome sequence of Novosphingobium guangzhouense SA925(T).</title>
        <authorList>
            <person name="Sha S."/>
        </authorList>
    </citation>
    <scope>NUCLEOTIDE SEQUENCE [LARGE SCALE GENOMIC DNA]</scope>
    <source>
        <strain evidence="1 2">SA925</strain>
    </source>
</reference>
<gene>
    <name evidence="1" type="ORF">A8V01_15920</name>
</gene>
<evidence type="ECO:0000313" key="2">
    <source>
        <dbReference type="Proteomes" id="UP000236327"/>
    </source>
</evidence>
<protein>
    <submittedName>
        <fullName evidence="1">Uncharacterized protein</fullName>
    </submittedName>
</protein>
<dbReference type="EMBL" id="LYMM01000025">
    <property type="protein sequence ID" value="PNU05471.1"/>
    <property type="molecule type" value="Genomic_DNA"/>
</dbReference>
<dbReference type="AlphaFoldDB" id="A0A2K2G372"/>
<evidence type="ECO:0000313" key="1">
    <source>
        <dbReference type="EMBL" id="PNU05471.1"/>
    </source>
</evidence>
<comment type="caution">
    <text evidence="1">The sequence shown here is derived from an EMBL/GenBank/DDBJ whole genome shotgun (WGS) entry which is preliminary data.</text>
</comment>